<dbReference type="GO" id="GO:0042147">
    <property type="term" value="P:retrograde transport, endosome to Golgi"/>
    <property type="evidence" value="ECO:0007669"/>
    <property type="project" value="InterPro"/>
</dbReference>
<comment type="caution">
    <text evidence="4">The sequence shown here is derived from an EMBL/GenBank/DDBJ whole genome shotgun (WGS) entry which is preliminary data.</text>
</comment>
<name>A0A7J7IPS8_9RHOD</name>
<dbReference type="GO" id="GO:0005829">
    <property type="term" value="C:cytosol"/>
    <property type="evidence" value="ECO:0007669"/>
    <property type="project" value="GOC"/>
</dbReference>
<evidence type="ECO:0000259" key="3">
    <source>
        <dbReference type="Pfam" id="PF04100"/>
    </source>
</evidence>
<dbReference type="AlphaFoldDB" id="A0A7J7IPS8"/>
<proteinExistence type="predicted"/>
<feature type="region of interest" description="Disordered" evidence="2">
    <location>
        <begin position="696"/>
        <end position="755"/>
    </location>
</feature>
<feature type="compositionally biased region" description="Polar residues" evidence="2">
    <location>
        <begin position="737"/>
        <end position="755"/>
    </location>
</feature>
<dbReference type="InterPro" id="IPR039766">
    <property type="entry name" value="Vps53"/>
</dbReference>
<evidence type="ECO:0000256" key="1">
    <source>
        <dbReference type="SAM" id="Coils"/>
    </source>
</evidence>
<dbReference type="Proteomes" id="UP000530660">
    <property type="component" value="Unassembled WGS sequence"/>
</dbReference>
<sequence length="793" mass="89126">MADERVRNESASSEPSKIATVIDYVNQHFPSLESLDGLEARLAELGARLRVLDAELAQAVRNQLQVRRQGALDLERACQQSIRLEDELVNAERSMREAARVLNEFAAQLRPVAEARHNLLQARVQLKALIRLAKALRDIERAETSKDLAQVTEYVRQAKGALSELHGLRDLPLLDQLCQRYRVLDQHLSARVVALFAEPSEMHGKAEYQACCVLADALENGTREAVVNAFLVRRVRLYEDVFGARDSDLTPIETFERSFAWIRRELRAFDEHWSEVFPTSWQMPMALSASLGDALRRIAHRDLEEGKVDVAQLLRALQITIEFEAELTRRLNAPLTWSLKHAYGKLSTKALEKESWLVPALSQRTRAPEQPDETIVLPSAKALFIEIKRCMKRCGVLTTSQTYFNLHKAFKKHLRYYASAMERELLRIRSTSMTEQGRHESSTSAEQDLVITKVCSLILTAEYCARTTDQLAETIRHAVDQAFTESIRMTEERDEFRAIAGRAGKVLVTLTIAWVVEPAMNALQAQRWSVYPTVGDTSPVITALVEKLHHVAKRIGCQLPTLFFRFYLDKLGGSVLERFTSTLFRCKPLSDAAAQQLLLDTQSLRDGILNLVDCSAQKTEHDDPGAAAEAMLKVRLASNDNLMDAFEALIPNAEPTELRQILEWKGLAPLEAARQVVQYAERIEDPDMLAKARTEMEELEPDAISGASNGAGSRAQTQTRPSSASRSKVTEDEMAKVSSSSTISRLDATTKTSTEVRAFLSRLGERIREARLGDRIESSLETVRRQRPSRGDS</sequence>
<gene>
    <name evidence="4" type="primary">VPS53</name>
    <name evidence="4" type="ORF">F1559_003999</name>
</gene>
<accession>A0A7J7IPS8</accession>
<dbReference type="InterPro" id="IPR007234">
    <property type="entry name" value="Vps53_N"/>
</dbReference>
<evidence type="ECO:0000313" key="5">
    <source>
        <dbReference type="Proteomes" id="UP000530660"/>
    </source>
</evidence>
<dbReference type="Pfam" id="PF04100">
    <property type="entry name" value="Vps53_N"/>
    <property type="match status" value="1"/>
</dbReference>
<dbReference type="PANTHER" id="PTHR12820">
    <property type="entry name" value="VACUOLAR SORTING PROTEIN 53"/>
    <property type="match status" value="1"/>
</dbReference>
<keyword evidence="5" id="KW-1185">Reference proteome</keyword>
<organism evidence="4 5">
    <name type="scientific">Cyanidiococcus yangmingshanensis</name>
    <dbReference type="NCBI Taxonomy" id="2690220"/>
    <lineage>
        <taxon>Eukaryota</taxon>
        <taxon>Rhodophyta</taxon>
        <taxon>Bangiophyceae</taxon>
        <taxon>Cyanidiales</taxon>
        <taxon>Cyanidiaceae</taxon>
        <taxon>Cyanidiococcus</taxon>
    </lineage>
</organism>
<reference evidence="4 5" key="1">
    <citation type="journal article" date="2020" name="J. Phycol.">
        <title>Comparative genome analysis reveals Cyanidiococcus gen. nov., a new extremophilic red algal genus sister to Cyanidioschyzon (Cyanidioschyzonaceae, Rhodophyta).</title>
        <authorList>
            <person name="Liu S.-L."/>
            <person name="Chiang Y.-R."/>
            <person name="Yoon H.S."/>
            <person name="Fu H.-Y."/>
        </authorList>
    </citation>
    <scope>NUCLEOTIDE SEQUENCE [LARGE SCALE GENOMIC DNA]</scope>
    <source>
        <strain evidence="4 5">THAL066</strain>
    </source>
</reference>
<evidence type="ECO:0000313" key="4">
    <source>
        <dbReference type="EMBL" id="KAF6004537.1"/>
    </source>
</evidence>
<feature type="domain" description="Vps53 N-terminal" evidence="3">
    <location>
        <begin position="21"/>
        <end position="427"/>
    </location>
</feature>
<keyword evidence="1" id="KW-0175">Coiled coil</keyword>
<dbReference type="EMBL" id="VWRR01000003">
    <property type="protein sequence ID" value="KAF6004537.1"/>
    <property type="molecule type" value="Genomic_DNA"/>
</dbReference>
<evidence type="ECO:0000256" key="2">
    <source>
        <dbReference type="SAM" id="MobiDB-lite"/>
    </source>
</evidence>
<dbReference type="OrthoDB" id="10261632at2759"/>
<feature type="compositionally biased region" description="Polar residues" evidence="2">
    <location>
        <begin position="706"/>
        <end position="727"/>
    </location>
</feature>
<feature type="coiled-coil region" evidence="1">
    <location>
        <begin position="35"/>
        <end position="108"/>
    </location>
</feature>
<protein>
    <submittedName>
        <fullName evidence="4">Vacuolar protein sorting-associated protein 53</fullName>
    </submittedName>
</protein>
<dbReference type="PANTHER" id="PTHR12820:SF0">
    <property type="entry name" value="VACUOLAR PROTEIN SORTING-ASSOCIATED PROTEIN 53 HOMOLOG"/>
    <property type="match status" value="1"/>
</dbReference>
<dbReference type="GO" id="GO:0000938">
    <property type="term" value="C:GARP complex"/>
    <property type="evidence" value="ECO:0007669"/>
    <property type="project" value="InterPro"/>
</dbReference>